<protein>
    <submittedName>
        <fullName evidence="1">Uncharacterized protein</fullName>
    </submittedName>
</protein>
<sequence length="100" mass="12207">MFRMLKRFVQVFMRIERYRNQIIPKLIKVKRPLPDGNPEDTNRNFKITDKELLFTTLERFRHLSSRAFSEICCNFYLWRVVRILMHPGPKMNQGNVKHVR</sequence>
<proteinExistence type="predicted"/>
<organism evidence="1 2">
    <name type="scientific">Nephila pilipes</name>
    <name type="common">Giant wood spider</name>
    <name type="synonym">Nephila maculata</name>
    <dbReference type="NCBI Taxonomy" id="299642"/>
    <lineage>
        <taxon>Eukaryota</taxon>
        <taxon>Metazoa</taxon>
        <taxon>Ecdysozoa</taxon>
        <taxon>Arthropoda</taxon>
        <taxon>Chelicerata</taxon>
        <taxon>Arachnida</taxon>
        <taxon>Araneae</taxon>
        <taxon>Araneomorphae</taxon>
        <taxon>Entelegynae</taxon>
        <taxon>Araneoidea</taxon>
        <taxon>Nephilidae</taxon>
        <taxon>Nephila</taxon>
    </lineage>
</organism>
<keyword evidence="2" id="KW-1185">Reference proteome</keyword>
<dbReference type="AlphaFoldDB" id="A0A8X6P9W6"/>
<evidence type="ECO:0000313" key="2">
    <source>
        <dbReference type="Proteomes" id="UP000887013"/>
    </source>
</evidence>
<evidence type="ECO:0000313" key="1">
    <source>
        <dbReference type="EMBL" id="GFT58738.1"/>
    </source>
</evidence>
<dbReference type="Proteomes" id="UP000887013">
    <property type="component" value="Unassembled WGS sequence"/>
</dbReference>
<name>A0A8X6P9W6_NEPPI</name>
<accession>A0A8X6P9W6</accession>
<gene>
    <name evidence="1" type="ORF">NPIL_115791</name>
</gene>
<dbReference type="EMBL" id="BMAW01113775">
    <property type="protein sequence ID" value="GFT58738.1"/>
    <property type="molecule type" value="Genomic_DNA"/>
</dbReference>
<reference evidence="1" key="1">
    <citation type="submission" date="2020-08" db="EMBL/GenBank/DDBJ databases">
        <title>Multicomponent nature underlies the extraordinary mechanical properties of spider dragline silk.</title>
        <authorList>
            <person name="Kono N."/>
            <person name="Nakamura H."/>
            <person name="Mori M."/>
            <person name="Yoshida Y."/>
            <person name="Ohtoshi R."/>
            <person name="Malay A.D."/>
            <person name="Moran D.A.P."/>
            <person name="Tomita M."/>
            <person name="Numata K."/>
            <person name="Arakawa K."/>
        </authorList>
    </citation>
    <scope>NUCLEOTIDE SEQUENCE</scope>
</reference>
<comment type="caution">
    <text evidence="1">The sequence shown here is derived from an EMBL/GenBank/DDBJ whole genome shotgun (WGS) entry which is preliminary data.</text>
</comment>